<dbReference type="InterPro" id="IPR012999">
    <property type="entry name" value="Pyr_OxRdtase_I_AS"/>
</dbReference>
<evidence type="ECO:0000256" key="7">
    <source>
        <dbReference type="ARBA" id="ARBA00023027"/>
    </source>
</evidence>
<evidence type="ECO:0000313" key="13">
    <source>
        <dbReference type="EMBL" id="SVB92032.1"/>
    </source>
</evidence>
<evidence type="ECO:0000256" key="8">
    <source>
        <dbReference type="ARBA" id="ARBA00023157"/>
    </source>
</evidence>
<evidence type="ECO:0000259" key="11">
    <source>
        <dbReference type="Pfam" id="PF02852"/>
    </source>
</evidence>
<keyword evidence="7" id="KW-0520">NAD</keyword>
<dbReference type="InterPro" id="IPR036188">
    <property type="entry name" value="FAD/NAD-bd_sf"/>
</dbReference>
<dbReference type="Gene3D" id="3.50.50.60">
    <property type="entry name" value="FAD/NAD(P)-binding domain"/>
    <property type="match status" value="2"/>
</dbReference>
<dbReference type="Pfam" id="PF07992">
    <property type="entry name" value="Pyr_redox_2"/>
    <property type="match status" value="1"/>
</dbReference>
<feature type="non-terminal residue" evidence="13">
    <location>
        <position position="1"/>
    </location>
</feature>
<accession>A0A382HY61</accession>
<sequence length="453" mass="48753">GGYTAAFRAADLGLRVALIDKNNVLGGVCLNVGCIPSKAFLHAAKVIDDSKDASLVGIDFKSPVISLEKMKNWKNNVINGLTQGLKGLAEQRKVECFQGQAEFTSDQTIEISLENDRQEIQFSSAIIAVGSEPASLDFLPDDPRVIDSTGALEPKEIPETILIIGGGIIGLEMATIYSALGSKVTIVELLDQLMPGTDQDLVKPLERHLEKKCEAIYKSSKVIKAEANKNGISVVLEIDDQQQQQMFDQVLVAIGRKANGNQIKAKDIGVDVNQNGTIDVDGQMRTNCRNIFAIGDVVGDPMLAHKASYEGKIAAEVIAGQKSVMDIRCIPSVAYTDPEVAWVGLTENECKNQNIDYKKGMFPWSASGRALTIGRNEGLTKLLFDPKTKRVIGGGIVGTNAGDLISEIALAIEMDCDVSDIALTIHPHPTLSETVALAAEVFEGTVTDLYLKN</sequence>
<dbReference type="GO" id="GO:0050660">
    <property type="term" value="F:flavin adenine dinucleotide binding"/>
    <property type="evidence" value="ECO:0007669"/>
    <property type="project" value="InterPro"/>
</dbReference>
<dbReference type="AlphaFoldDB" id="A0A382HY61"/>
<dbReference type="NCBIfam" id="TIGR01350">
    <property type="entry name" value="lipoamide_DH"/>
    <property type="match status" value="1"/>
</dbReference>
<dbReference type="PROSITE" id="PS00076">
    <property type="entry name" value="PYRIDINE_REDOX_1"/>
    <property type="match status" value="1"/>
</dbReference>
<dbReference type="SUPFAM" id="SSF51905">
    <property type="entry name" value="FAD/NAD(P)-binding domain"/>
    <property type="match status" value="1"/>
</dbReference>
<dbReference type="FunFam" id="3.30.390.30:FF:000001">
    <property type="entry name" value="Dihydrolipoyl dehydrogenase"/>
    <property type="match status" value="1"/>
</dbReference>
<reference evidence="13" key="1">
    <citation type="submission" date="2018-05" db="EMBL/GenBank/DDBJ databases">
        <authorList>
            <person name="Lanie J.A."/>
            <person name="Ng W.-L."/>
            <person name="Kazmierczak K.M."/>
            <person name="Andrzejewski T.M."/>
            <person name="Davidsen T.M."/>
            <person name="Wayne K.J."/>
            <person name="Tettelin H."/>
            <person name="Glass J.I."/>
            <person name="Rusch D."/>
            <person name="Podicherti R."/>
            <person name="Tsui H.-C.T."/>
            <person name="Winkler M.E."/>
        </authorList>
    </citation>
    <scope>NUCLEOTIDE SEQUENCE</scope>
</reference>
<dbReference type="InterPro" id="IPR023753">
    <property type="entry name" value="FAD/NAD-binding_dom"/>
</dbReference>
<dbReference type="GO" id="GO:0006103">
    <property type="term" value="P:2-oxoglutarate metabolic process"/>
    <property type="evidence" value="ECO:0007669"/>
    <property type="project" value="TreeGrafter"/>
</dbReference>
<evidence type="ECO:0000256" key="1">
    <source>
        <dbReference type="ARBA" id="ARBA00001974"/>
    </source>
</evidence>
<dbReference type="InterPro" id="IPR006258">
    <property type="entry name" value="Lipoamide_DH"/>
</dbReference>
<comment type="similarity">
    <text evidence="2">Belongs to the class-I pyridine nucleotide-disulfide oxidoreductase family.</text>
</comment>
<keyword evidence="4" id="KW-0285">Flavoprotein</keyword>
<comment type="cofactor">
    <cofactor evidence="1">
        <name>FAD</name>
        <dbReference type="ChEBI" id="CHEBI:57692"/>
    </cofactor>
</comment>
<organism evidence="13">
    <name type="scientific">marine metagenome</name>
    <dbReference type="NCBI Taxonomy" id="408172"/>
    <lineage>
        <taxon>unclassified sequences</taxon>
        <taxon>metagenomes</taxon>
        <taxon>ecological metagenomes</taxon>
    </lineage>
</organism>
<evidence type="ECO:0000256" key="9">
    <source>
        <dbReference type="ARBA" id="ARBA00023284"/>
    </source>
</evidence>
<name>A0A382HY61_9ZZZZ</name>
<evidence type="ECO:0000259" key="12">
    <source>
        <dbReference type="Pfam" id="PF07992"/>
    </source>
</evidence>
<evidence type="ECO:0000256" key="5">
    <source>
        <dbReference type="ARBA" id="ARBA00022827"/>
    </source>
</evidence>
<dbReference type="PRINTS" id="PR00411">
    <property type="entry name" value="PNDRDTASEI"/>
</dbReference>
<keyword evidence="8" id="KW-1015">Disulfide bond</keyword>
<proteinExistence type="inferred from homology"/>
<evidence type="ECO:0000256" key="2">
    <source>
        <dbReference type="ARBA" id="ARBA00007532"/>
    </source>
</evidence>
<keyword evidence="9" id="KW-0676">Redox-active center</keyword>
<keyword evidence="5" id="KW-0274">FAD</keyword>
<dbReference type="SUPFAM" id="SSF55424">
    <property type="entry name" value="FAD/NAD-linked reductases, dimerisation (C-terminal) domain"/>
    <property type="match status" value="1"/>
</dbReference>
<dbReference type="PRINTS" id="PR00368">
    <property type="entry name" value="FADPNR"/>
</dbReference>
<dbReference type="InterPro" id="IPR050151">
    <property type="entry name" value="Class-I_Pyr_Nuc-Dis_Oxidored"/>
</dbReference>
<dbReference type="EC" id="1.8.1.4" evidence="3"/>
<comment type="catalytic activity">
    <reaction evidence="10">
        <text>N(6)-[(R)-dihydrolipoyl]-L-lysyl-[protein] + NAD(+) = N(6)-[(R)-lipoyl]-L-lysyl-[protein] + NADH + H(+)</text>
        <dbReference type="Rhea" id="RHEA:15045"/>
        <dbReference type="Rhea" id="RHEA-COMP:10474"/>
        <dbReference type="Rhea" id="RHEA-COMP:10475"/>
        <dbReference type="ChEBI" id="CHEBI:15378"/>
        <dbReference type="ChEBI" id="CHEBI:57540"/>
        <dbReference type="ChEBI" id="CHEBI:57945"/>
        <dbReference type="ChEBI" id="CHEBI:83099"/>
        <dbReference type="ChEBI" id="CHEBI:83100"/>
        <dbReference type="EC" id="1.8.1.4"/>
    </reaction>
</comment>
<keyword evidence="6" id="KW-0560">Oxidoreductase</keyword>
<evidence type="ECO:0000256" key="3">
    <source>
        <dbReference type="ARBA" id="ARBA00012608"/>
    </source>
</evidence>
<evidence type="ECO:0000256" key="4">
    <source>
        <dbReference type="ARBA" id="ARBA00022630"/>
    </source>
</evidence>
<feature type="domain" description="Pyridine nucleotide-disulphide oxidoreductase dimerisation" evidence="11">
    <location>
        <begin position="330"/>
        <end position="438"/>
    </location>
</feature>
<evidence type="ECO:0000256" key="6">
    <source>
        <dbReference type="ARBA" id="ARBA00023002"/>
    </source>
</evidence>
<protein>
    <recommendedName>
        <fullName evidence="3">dihydrolipoyl dehydrogenase</fullName>
        <ecNumber evidence="3">1.8.1.4</ecNumber>
    </recommendedName>
</protein>
<dbReference type="Pfam" id="PF02852">
    <property type="entry name" value="Pyr_redox_dim"/>
    <property type="match status" value="1"/>
</dbReference>
<dbReference type="PIRSF" id="PIRSF000350">
    <property type="entry name" value="Mercury_reductase_MerA"/>
    <property type="match status" value="1"/>
</dbReference>
<dbReference type="InterPro" id="IPR001100">
    <property type="entry name" value="Pyr_nuc-diS_OxRdtase"/>
</dbReference>
<dbReference type="InterPro" id="IPR016156">
    <property type="entry name" value="FAD/NAD-linked_Rdtase_dimer_sf"/>
</dbReference>
<dbReference type="Gene3D" id="3.30.390.30">
    <property type="match status" value="1"/>
</dbReference>
<dbReference type="GO" id="GO:0004148">
    <property type="term" value="F:dihydrolipoyl dehydrogenase (NADH) activity"/>
    <property type="evidence" value="ECO:0007669"/>
    <property type="project" value="UniProtKB-EC"/>
</dbReference>
<dbReference type="EMBL" id="UINC01063907">
    <property type="protein sequence ID" value="SVB92032.1"/>
    <property type="molecule type" value="Genomic_DNA"/>
</dbReference>
<dbReference type="InterPro" id="IPR004099">
    <property type="entry name" value="Pyr_nucl-diS_OxRdtase_dimer"/>
</dbReference>
<gene>
    <name evidence="13" type="ORF">METZ01_LOCUS244886</name>
</gene>
<feature type="domain" description="FAD/NAD(P)-binding" evidence="12">
    <location>
        <begin position="1"/>
        <end position="311"/>
    </location>
</feature>
<dbReference type="PANTHER" id="PTHR22912:SF160">
    <property type="entry name" value="DIHYDROLIPOYL DEHYDROGENASE"/>
    <property type="match status" value="1"/>
</dbReference>
<dbReference type="PANTHER" id="PTHR22912">
    <property type="entry name" value="DISULFIDE OXIDOREDUCTASE"/>
    <property type="match status" value="1"/>
</dbReference>
<evidence type="ECO:0000256" key="10">
    <source>
        <dbReference type="ARBA" id="ARBA00049187"/>
    </source>
</evidence>